<evidence type="ECO:0000313" key="6">
    <source>
        <dbReference type="Proteomes" id="UP000701698"/>
    </source>
</evidence>
<proteinExistence type="predicted"/>
<sequence length="114" mass="12971">MAKAGDYDFYCEEALVNKDQLEVEYESPTVIAFHHTRPIATTHIVVIPKEHIHDLRYMDTPEREGVLLEIMKVARDILKKIDVDTEGGRIVTNLGAFQDTPHLHVHIIAGEALR</sequence>
<feature type="domain" description="HIT" evidence="4">
    <location>
        <begin position="9"/>
        <end position="114"/>
    </location>
</feature>
<dbReference type="PROSITE" id="PS51084">
    <property type="entry name" value="HIT_2"/>
    <property type="match status" value="1"/>
</dbReference>
<feature type="short sequence motif" description="Histidine triad motif" evidence="2 3">
    <location>
        <begin position="102"/>
        <end position="106"/>
    </location>
</feature>
<accession>A0A955LHF7</accession>
<evidence type="ECO:0000256" key="2">
    <source>
        <dbReference type="PIRSR" id="PIRSR601310-3"/>
    </source>
</evidence>
<dbReference type="PANTHER" id="PTHR23089">
    <property type="entry name" value="HISTIDINE TRIAD HIT PROTEIN"/>
    <property type="match status" value="1"/>
</dbReference>
<dbReference type="PRINTS" id="PR00332">
    <property type="entry name" value="HISTRIAD"/>
</dbReference>
<comment type="caution">
    <text evidence="5">The sequence shown here is derived from an EMBL/GenBank/DDBJ whole genome shotgun (WGS) entry which is preliminary data.</text>
</comment>
<dbReference type="Gene3D" id="3.30.428.10">
    <property type="entry name" value="HIT-like"/>
    <property type="match status" value="1"/>
</dbReference>
<dbReference type="InterPro" id="IPR011146">
    <property type="entry name" value="HIT-like"/>
</dbReference>
<dbReference type="AlphaFoldDB" id="A0A955LHF7"/>
<protein>
    <submittedName>
        <fullName evidence="5">HIT domain-containing protein</fullName>
    </submittedName>
</protein>
<organism evidence="5 6">
    <name type="scientific">candidate division WWE3 bacterium</name>
    <dbReference type="NCBI Taxonomy" id="2053526"/>
    <lineage>
        <taxon>Bacteria</taxon>
        <taxon>Katanobacteria</taxon>
    </lineage>
</organism>
<evidence type="ECO:0000313" key="5">
    <source>
        <dbReference type="EMBL" id="MCA9390619.1"/>
    </source>
</evidence>
<dbReference type="InterPro" id="IPR036265">
    <property type="entry name" value="HIT-like_sf"/>
</dbReference>
<dbReference type="Proteomes" id="UP000701698">
    <property type="component" value="Unassembled WGS sequence"/>
</dbReference>
<evidence type="ECO:0000259" key="4">
    <source>
        <dbReference type="PROSITE" id="PS51084"/>
    </source>
</evidence>
<evidence type="ECO:0000256" key="1">
    <source>
        <dbReference type="PIRSR" id="PIRSR601310-1"/>
    </source>
</evidence>
<reference evidence="5" key="2">
    <citation type="journal article" date="2021" name="Microbiome">
        <title>Successional dynamics and alternative stable states in a saline activated sludge microbial community over 9 years.</title>
        <authorList>
            <person name="Wang Y."/>
            <person name="Ye J."/>
            <person name="Ju F."/>
            <person name="Liu L."/>
            <person name="Boyd J.A."/>
            <person name="Deng Y."/>
            <person name="Parks D.H."/>
            <person name="Jiang X."/>
            <person name="Yin X."/>
            <person name="Woodcroft B.J."/>
            <person name="Tyson G.W."/>
            <person name="Hugenholtz P."/>
            <person name="Polz M.F."/>
            <person name="Zhang T."/>
        </authorList>
    </citation>
    <scope>NUCLEOTIDE SEQUENCE</scope>
    <source>
        <strain evidence="5">HKST-UBA01</strain>
    </source>
</reference>
<evidence type="ECO:0000256" key="3">
    <source>
        <dbReference type="PROSITE-ProRule" id="PRU00464"/>
    </source>
</evidence>
<dbReference type="SUPFAM" id="SSF54197">
    <property type="entry name" value="HIT-like"/>
    <property type="match status" value="1"/>
</dbReference>
<gene>
    <name evidence="5" type="ORF">KC571_04415</name>
</gene>
<dbReference type="GO" id="GO:0003824">
    <property type="term" value="F:catalytic activity"/>
    <property type="evidence" value="ECO:0007669"/>
    <property type="project" value="InterPro"/>
</dbReference>
<feature type="active site" description="Tele-AMP-histidine intermediate" evidence="1">
    <location>
        <position position="104"/>
    </location>
</feature>
<dbReference type="InterPro" id="IPR001310">
    <property type="entry name" value="Histidine_triad_HIT"/>
</dbReference>
<name>A0A955LHF7_UNCKA</name>
<dbReference type="EMBL" id="JAGQKX010000153">
    <property type="protein sequence ID" value="MCA9390619.1"/>
    <property type="molecule type" value="Genomic_DNA"/>
</dbReference>
<dbReference type="Pfam" id="PF01230">
    <property type="entry name" value="HIT"/>
    <property type="match status" value="1"/>
</dbReference>
<reference evidence="5" key="1">
    <citation type="submission" date="2020-04" db="EMBL/GenBank/DDBJ databases">
        <authorList>
            <person name="Zhang T."/>
        </authorList>
    </citation>
    <scope>NUCLEOTIDE SEQUENCE</scope>
    <source>
        <strain evidence="5">HKST-UBA01</strain>
    </source>
</reference>